<name>A0A0F9HKY4_9ZZZZ</name>
<evidence type="ECO:0000313" key="3">
    <source>
        <dbReference type="EMBL" id="KKL75782.1"/>
    </source>
</evidence>
<evidence type="ECO:0008006" key="4">
    <source>
        <dbReference type="Google" id="ProtNLM"/>
    </source>
</evidence>
<dbReference type="PANTHER" id="PTHR34106:SF5">
    <property type="entry name" value="GLYCOSIDASE"/>
    <property type="match status" value="1"/>
</dbReference>
<comment type="caution">
    <text evidence="3">The sequence shown here is derived from an EMBL/GenBank/DDBJ whole genome shotgun (WGS) entry which is preliminary data.</text>
</comment>
<keyword evidence="1" id="KW-0328">Glycosyltransferase</keyword>
<dbReference type="AlphaFoldDB" id="A0A0F9HKY4"/>
<dbReference type="InterPro" id="IPR007184">
    <property type="entry name" value="Mannoside_phosphorylase"/>
</dbReference>
<protein>
    <recommendedName>
        <fullName evidence="4">Glycosyl hydrolase family 32 N-terminal domain-containing protein</fullName>
    </recommendedName>
</protein>
<sequence length="153" mass="17694">MLKRFLQNPILKKKKENVWESKLVFNPAAVCHNGLVHLLYRAVGDDNISRIGYAISSNGYEFLRLDKPVFIPRGILEGKGCEDPRLVFLDNRFYATYTSYSTHGDRVSLASTHNFIQWKRYGVVLPDMDAKDAVLFPEKINGKYVMYYRPMDP</sequence>
<dbReference type="GO" id="GO:0016757">
    <property type="term" value="F:glycosyltransferase activity"/>
    <property type="evidence" value="ECO:0007669"/>
    <property type="project" value="UniProtKB-KW"/>
</dbReference>
<dbReference type="InterPro" id="IPR023296">
    <property type="entry name" value="Glyco_hydro_beta-prop_sf"/>
</dbReference>
<dbReference type="EMBL" id="LAZR01024250">
    <property type="protein sequence ID" value="KKL75782.1"/>
    <property type="molecule type" value="Genomic_DNA"/>
</dbReference>
<feature type="non-terminal residue" evidence="3">
    <location>
        <position position="153"/>
    </location>
</feature>
<keyword evidence="2" id="KW-0808">Transferase</keyword>
<dbReference type="Gene3D" id="2.115.10.20">
    <property type="entry name" value="Glycosyl hydrolase domain, family 43"/>
    <property type="match status" value="1"/>
</dbReference>
<gene>
    <name evidence="3" type="ORF">LCGC14_2051470</name>
</gene>
<evidence type="ECO:0000256" key="2">
    <source>
        <dbReference type="ARBA" id="ARBA00022679"/>
    </source>
</evidence>
<dbReference type="SUPFAM" id="SSF75005">
    <property type="entry name" value="Arabinanase/levansucrase/invertase"/>
    <property type="match status" value="1"/>
</dbReference>
<accession>A0A0F9HKY4</accession>
<dbReference type="PANTHER" id="PTHR34106">
    <property type="entry name" value="GLYCOSIDASE"/>
    <property type="match status" value="1"/>
</dbReference>
<organism evidence="3">
    <name type="scientific">marine sediment metagenome</name>
    <dbReference type="NCBI Taxonomy" id="412755"/>
    <lineage>
        <taxon>unclassified sequences</taxon>
        <taxon>metagenomes</taxon>
        <taxon>ecological metagenomes</taxon>
    </lineage>
</organism>
<dbReference type="Pfam" id="PF04041">
    <property type="entry name" value="Glyco_hydro_130"/>
    <property type="match status" value="1"/>
</dbReference>
<reference evidence="3" key="1">
    <citation type="journal article" date="2015" name="Nature">
        <title>Complex archaea that bridge the gap between prokaryotes and eukaryotes.</title>
        <authorList>
            <person name="Spang A."/>
            <person name="Saw J.H."/>
            <person name="Jorgensen S.L."/>
            <person name="Zaremba-Niedzwiedzka K."/>
            <person name="Martijn J."/>
            <person name="Lind A.E."/>
            <person name="van Eijk R."/>
            <person name="Schleper C."/>
            <person name="Guy L."/>
            <person name="Ettema T.J."/>
        </authorList>
    </citation>
    <scope>NUCLEOTIDE SEQUENCE</scope>
</reference>
<evidence type="ECO:0000256" key="1">
    <source>
        <dbReference type="ARBA" id="ARBA00022676"/>
    </source>
</evidence>
<proteinExistence type="predicted"/>